<dbReference type="InterPro" id="IPR050971">
    <property type="entry name" value="Cadherin-domain_protein"/>
</dbReference>
<keyword evidence="5" id="KW-0130">Cell adhesion</keyword>
<keyword evidence="4 8" id="KW-0106">Calcium</keyword>
<feature type="non-terminal residue" evidence="10">
    <location>
        <position position="1"/>
    </location>
</feature>
<dbReference type="GO" id="GO:0009653">
    <property type="term" value="P:anatomical structure morphogenesis"/>
    <property type="evidence" value="ECO:0007669"/>
    <property type="project" value="UniProtKB-ARBA"/>
</dbReference>
<feature type="non-terminal residue" evidence="10">
    <location>
        <position position="246"/>
    </location>
</feature>
<dbReference type="CDD" id="cd11304">
    <property type="entry name" value="Cadherin_repeat"/>
    <property type="match status" value="3"/>
</dbReference>
<organism evidence="10">
    <name type="scientific">Homalodisca liturata</name>
    <dbReference type="NCBI Taxonomy" id="320908"/>
    <lineage>
        <taxon>Eukaryota</taxon>
        <taxon>Metazoa</taxon>
        <taxon>Ecdysozoa</taxon>
        <taxon>Arthropoda</taxon>
        <taxon>Hexapoda</taxon>
        <taxon>Insecta</taxon>
        <taxon>Pterygota</taxon>
        <taxon>Neoptera</taxon>
        <taxon>Paraneoptera</taxon>
        <taxon>Hemiptera</taxon>
        <taxon>Auchenorrhyncha</taxon>
        <taxon>Membracoidea</taxon>
        <taxon>Cicadellidae</taxon>
        <taxon>Cicadellinae</taxon>
        <taxon>Proconiini</taxon>
        <taxon>Homalodisca</taxon>
    </lineage>
</organism>
<dbReference type="PANTHER" id="PTHR24025">
    <property type="entry name" value="DESMOGLEIN FAMILY MEMBER"/>
    <property type="match status" value="1"/>
</dbReference>
<dbReference type="GO" id="GO:0060429">
    <property type="term" value="P:epithelium development"/>
    <property type="evidence" value="ECO:0007669"/>
    <property type="project" value="UniProtKB-ARBA"/>
</dbReference>
<dbReference type="GO" id="GO:0005509">
    <property type="term" value="F:calcium ion binding"/>
    <property type="evidence" value="ECO:0007669"/>
    <property type="project" value="UniProtKB-UniRule"/>
</dbReference>
<reference evidence="10" key="1">
    <citation type="submission" date="2015-11" db="EMBL/GenBank/DDBJ databases">
        <title>De novo transcriptome assembly of four potential Pierce s Disease insect vectors from Arizona vineyards.</title>
        <authorList>
            <person name="Tassone E.E."/>
        </authorList>
    </citation>
    <scope>NUCLEOTIDE SEQUENCE</scope>
</reference>
<dbReference type="InterPro" id="IPR002126">
    <property type="entry name" value="Cadherin-like_dom"/>
</dbReference>
<sequence length="246" mass="27262">GKLVYGVSSGDKDSLFRLDPESGILKTIGHLDYEKEKEYSLNITVFDLGHPQKSSTSYLTVVIMDNNDNAPIFQQPMASLKINENTPNGTAIFKSIATDLDSSENAQIAYSLMTDTDVFIVHPTTGVLYINSPPDREKMDKYEIRIRASDHGINKNTIETLHAESVVLIHIEDVNDNSPRFLKNFLTVNVKEDMPVGCVIAIIEATDEDLGVKGEVIYSTTSNQSFAVDHLSGVMRLTKSLDYEGK</sequence>
<evidence type="ECO:0000256" key="5">
    <source>
        <dbReference type="ARBA" id="ARBA00022889"/>
    </source>
</evidence>
<dbReference type="PROSITE" id="PS50268">
    <property type="entry name" value="CADHERIN_2"/>
    <property type="match status" value="3"/>
</dbReference>
<gene>
    <name evidence="10" type="ORF">g.59196</name>
</gene>
<evidence type="ECO:0000313" key="10">
    <source>
        <dbReference type="EMBL" id="JAS88742.1"/>
    </source>
</evidence>
<dbReference type="EMBL" id="GECU01018964">
    <property type="protein sequence ID" value="JAS88742.1"/>
    <property type="molecule type" value="Transcribed_RNA"/>
</dbReference>
<evidence type="ECO:0000256" key="6">
    <source>
        <dbReference type="ARBA" id="ARBA00022989"/>
    </source>
</evidence>
<protein>
    <recommendedName>
        <fullName evidence="9">Cadherin domain-containing protein</fullName>
    </recommendedName>
</protein>
<evidence type="ECO:0000256" key="8">
    <source>
        <dbReference type="PROSITE-ProRule" id="PRU00043"/>
    </source>
</evidence>
<dbReference type="Gene3D" id="2.60.40.60">
    <property type="entry name" value="Cadherins"/>
    <property type="match status" value="3"/>
</dbReference>
<dbReference type="InterPro" id="IPR015919">
    <property type="entry name" value="Cadherin-like_sf"/>
</dbReference>
<evidence type="ECO:0000256" key="4">
    <source>
        <dbReference type="ARBA" id="ARBA00022837"/>
    </source>
</evidence>
<dbReference type="Pfam" id="PF00028">
    <property type="entry name" value="Cadherin"/>
    <property type="match status" value="3"/>
</dbReference>
<keyword evidence="3" id="KW-0677">Repeat</keyword>
<evidence type="ECO:0000256" key="7">
    <source>
        <dbReference type="ARBA" id="ARBA00023136"/>
    </source>
</evidence>
<feature type="domain" description="Cadherin" evidence="9">
    <location>
        <begin position="74"/>
        <end position="181"/>
    </location>
</feature>
<evidence type="ECO:0000259" key="9">
    <source>
        <dbReference type="PROSITE" id="PS50268"/>
    </source>
</evidence>
<proteinExistence type="predicted"/>
<feature type="domain" description="Cadherin" evidence="9">
    <location>
        <begin position="1"/>
        <end position="73"/>
    </location>
</feature>
<name>A0A1B6IP84_9HEMI</name>
<keyword evidence="6" id="KW-1133">Transmembrane helix</keyword>
<comment type="subcellular location">
    <subcellularLocation>
        <location evidence="1">Membrane</location>
    </subcellularLocation>
</comment>
<dbReference type="GO" id="GO:0007156">
    <property type="term" value="P:homophilic cell adhesion via plasma membrane adhesion molecules"/>
    <property type="evidence" value="ECO:0007669"/>
    <property type="project" value="InterPro"/>
</dbReference>
<dbReference type="PRINTS" id="PR00205">
    <property type="entry name" value="CADHERIN"/>
</dbReference>
<evidence type="ECO:0000256" key="2">
    <source>
        <dbReference type="ARBA" id="ARBA00022692"/>
    </source>
</evidence>
<keyword evidence="7" id="KW-0472">Membrane</keyword>
<dbReference type="GO" id="GO:0005886">
    <property type="term" value="C:plasma membrane"/>
    <property type="evidence" value="ECO:0007669"/>
    <property type="project" value="InterPro"/>
</dbReference>
<accession>A0A1B6IP84</accession>
<dbReference type="FunFam" id="2.60.40.60:FF:000020">
    <property type="entry name" value="Dachsous cadherin-related 1b"/>
    <property type="match status" value="1"/>
</dbReference>
<keyword evidence="2" id="KW-0812">Transmembrane</keyword>
<dbReference type="GO" id="GO:0005911">
    <property type="term" value="C:cell-cell junction"/>
    <property type="evidence" value="ECO:0007669"/>
    <property type="project" value="TreeGrafter"/>
</dbReference>
<dbReference type="AlphaFoldDB" id="A0A1B6IP84"/>
<evidence type="ECO:0000256" key="3">
    <source>
        <dbReference type="ARBA" id="ARBA00022737"/>
    </source>
</evidence>
<dbReference type="SUPFAM" id="SSF49313">
    <property type="entry name" value="Cadherin-like"/>
    <property type="match status" value="3"/>
</dbReference>
<evidence type="ECO:0000256" key="1">
    <source>
        <dbReference type="ARBA" id="ARBA00004370"/>
    </source>
</evidence>
<dbReference type="PROSITE" id="PS00232">
    <property type="entry name" value="CADHERIN_1"/>
    <property type="match status" value="2"/>
</dbReference>
<dbReference type="InterPro" id="IPR020894">
    <property type="entry name" value="Cadherin_CS"/>
</dbReference>
<feature type="domain" description="Cadherin" evidence="9">
    <location>
        <begin position="182"/>
        <end position="246"/>
    </location>
</feature>
<dbReference type="SMART" id="SM00112">
    <property type="entry name" value="CA"/>
    <property type="match status" value="2"/>
</dbReference>
<dbReference type="PANTHER" id="PTHR24025:SF23">
    <property type="entry name" value="NEURAL-CADHERIN"/>
    <property type="match status" value="1"/>
</dbReference>